<reference evidence="9 10" key="1">
    <citation type="journal article" date="2022" name="Nat. Genet.">
        <title>Improved pea reference genome and pan-genome highlight genomic features and evolutionary characteristics.</title>
        <authorList>
            <person name="Yang T."/>
            <person name="Liu R."/>
            <person name="Luo Y."/>
            <person name="Hu S."/>
            <person name="Wang D."/>
            <person name="Wang C."/>
            <person name="Pandey M.K."/>
            <person name="Ge S."/>
            <person name="Xu Q."/>
            <person name="Li N."/>
            <person name="Li G."/>
            <person name="Huang Y."/>
            <person name="Saxena R.K."/>
            <person name="Ji Y."/>
            <person name="Li M."/>
            <person name="Yan X."/>
            <person name="He Y."/>
            <person name="Liu Y."/>
            <person name="Wang X."/>
            <person name="Xiang C."/>
            <person name="Varshney R.K."/>
            <person name="Ding H."/>
            <person name="Gao S."/>
            <person name="Zong X."/>
        </authorList>
    </citation>
    <scope>NUCLEOTIDE SEQUENCE [LARGE SCALE GENOMIC DNA]</scope>
    <source>
        <strain evidence="9 10">cv. Zhongwan 6</strain>
    </source>
</reference>
<dbReference type="InterPro" id="IPR000620">
    <property type="entry name" value="EamA_dom"/>
</dbReference>
<dbReference type="Gramene" id="Psat04G0180100-T1">
    <property type="protein sequence ID" value="KAI5416939.1"/>
    <property type="gene ID" value="KIW84_041801"/>
</dbReference>
<feature type="transmembrane region" description="Helical" evidence="6">
    <location>
        <begin position="184"/>
        <end position="205"/>
    </location>
</feature>
<dbReference type="PANTHER" id="PTHR31218">
    <property type="entry name" value="WAT1-RELATED PROTEIN"/>
    <property type="match status" value="1"/>
</dbReference>
<feature type="transmembrane region" description="Helical" evidence="6">
    <location>
        <begin position="230"/>
        <end position="250"/>
    </location>
</feature>
<evidence type="ECO:0000256" key="1">
    <source>
        <dbReference type="ARBA" id="ARBA00004141"/>
    </source>
</evidence>
<comment type="similarity">
    <text evidence="2 6">Belongs to the drug/metabolite transporter (DMT) superfamily. Plant drug/metabolite exporter (P-DME) (TC 2.A.7.4) family.</text>
</comment>
<evidence type="ECO:0000256" key="2">
    <source>
        <dbReference type="ARBA" id="ARBA00007635"/>
    </source>
</evidence>
<keyword evidence="3 6" id="KW-0812">Transmembrane</keyword>
<dbReference type="GO" id="GO:0022857">
    <property type="term" value="F:transmembrane transporter activity"/>
    <property type="evidence" value="ECO:0007669"/>
    <property type="project" value="InterPro"/>
</dbReference>
<name>A0A9D4X9A4_PEA</name>
<feature type="transmembrane region" description="Helical" evidence="6">
    <location>
        <begin position="353"/>
        <end position="372"/>
    </location>
</feature>
<feature type="transmembrane region" description="Helical" evidence="6">
    <location>
        <begin position="296"/>
        <end position="319"/>
    </location>
</feature>
<comment type="caution">
    <text evidence="9">The sequence shown here is derived from an EMBL/GenBank/DDBJ whole genome shotgun (WGS) entry which is preliminary data.</text>
</comment>
<comment type="subcellular location">
    <subcellularLocation>
        <location evidence="1 6">Membrane</location>
        <topology evidence="1 6">Multi-pass membrane protein</topology>
    </subcellularLocation>
</comment>
<dbReference type="InterPro" id="IPR037185">
    <property type="entry name" value="EmrE-like"/>
</dbReference>
<sequence length="402" mass="43880">MNKIDLTLHIFKIIFRIEHLGGKMIFLSFLQHCLRAIVKKRQSHIEMELKRYLLECIPFAAMVIVEILDVGMTTLCKAAMSTRGMNHFVFVLYSNALATFILIPSSFLINRTTRPPLSFSLLAKFFLLGLVGITIMQNCVFTGINYSSPTLGSAMSNLTPAITFVLAIIFRMEKLDVGSSISQAKMVGTVLSISGALLVTLYRGAPIRSFQTQPSTSQQFQSLFEETGNWVIGGLFLFTASFSLSVWNIAQAAILRGYPSQLTIVAFYCLFGTVQCAVLSLIAVKDRNAWNPSAGIELISIIYSAVFGSVVTFSVLTWCIDRKGPVFVSMFKPVGIAIAAFMSAAFLGETLHVGSIMGAVVIAIGFYTVMWAQSKEGNVNGLEVNGSSSSSSAEESPLLESR</sequence>
<evidence type="ECO:0000313" key="9">
    <source>
        <dbReference type="EMBL" id="KAI5416939.1"/>
    </source>
</evidence>
<feature type="domain" description="EamA" evidence="8">
    <location>
        <begin position="232"/>
        <end position="370"/>
    </location>
</feature>
<feature type="transmembrane region" description="Helical" evidence="6">
    <location>
        <begin position="262"/>
        <end position="284"/>
    </location>
</feature>
<evidence type="ECO:0000259" key="8">
    <source>
        <dbReference type="Pfam" id="PF00892"/>
    </source>
</evidence>
<feature type="transmembrane region" description="Helical" evidence="6">
    <location>
        <begin position="121"/>
        <end position="144"/>
    </location>
</feature>
<evidence type="ECO:0000256" key="3">
    <source>
        <dbReference type="ARBA" id="ARBA00022692"/>
    </source>
</evidence>
<feature type="transmembrane region" description="Helical" evidence="6">
    <location>
        <begin position="150"/>
        <end position="172"/>
    </location>
</feature>
<evidence type="ECO:0000256" key="5">
    <source>
        <dbReference type="ARBA" id="ARBA00023136"/>
    </source>
</evidence>
<dbReference type="AlphaFoldDB" id="A0A9D4X9A4"/>
<dbReference type="SUPFAM" id="SSF103481">
    <property type="entry name" value="Multidrug resistance efflux transporter EmrE"/>
    <property type="match status" value="2"/>
</dbReference>
<evidence type="ECO:0000256" key="7">
    <source>
        <dbReference type="SAM" id="MobiDB-lite"/>
    </source>
</evidence>
<dbReference type="GO" id="GO:0016020">
    <property type="term" value="C:membrane"/>
    <property type="evidence" value="ECO:0007669"/>
    <property type="project" value="UniProtKB-SubCell"/>
</dbReference>
<dbReference type="EMBL" id="JAMSHJ010000004">
    <property type="protein sequence ID" value="KAI5416939.1"/>
    <property type="molecule type" value="Genomic_DNA"/>
</dbReference>
<evidence type="ECO:0000256" key="6">
    <source>
        <dbReference type="RuleBase" id="RU363077"/>
    </source>
</evidence>
<keyword evidence="5 6" id="KW-0472">Membrane</keyword>
<organism evidence="9 10">
    <name type="scientific">Pisum sativum</name>
    <name type="common">Garden pea</name>
    <name type="synonym">Lathyrus oleraceus</name>
    <dbReference type="NCBI Taxonomy" id="3888"/>
    <lineage>
        <taxon>Eukaryota</taxon>
        <taxon>Viridiplantae</taxon>
        <taxon>Streptophyta</taxon>
        <taxon>Embryophyta</taxon>
        <taxon>Tracheophyta</taxon>
        <taxon>Spermatophyta</taxon>
        <taxon>Magnoliopsida</taxon>
        <taxon>eudicotyledons</taxon>
        <taxon>Gunneridae</taxon>
        <taxon>Pentapetalae</taxon>
        <taxon>rosids</taxon>
        <taxon>fabids</taxon>
        <taxon>Fabales</taxon>
        <taxon>Fabaceae</taxon>
        <taxon>Papilionoideae</taxon>
        <taxon>50 kb inversion clade</taxon>
        <taxon>NPAAA clade</taxon>
        <taxon>Hologalegina</taxon>
        <taxon>IRL clade</taxon>
        <taxon>Fabeae</taxon>
        <taxon>Lathyrus</taxon>
    </lineage>
</organism>
<keyword evidence="10" id="KW-1185">Reference proteome</keyword>
<feature type="transmembrane region" description="Helical" evidence="6">
    <location>
        <begin position="326"/>
        <end position="347"/>
    </location>
</feature>
<protein>
    <recommendedName>
        <fullName evidence="6">WAT1-related protein</fullName>
    </recommendedName>
</protein>
<proteinExistence type="inferred from homology"/>
<evidence type="ECO:0000313" key="10">
    <source>
        <dbReference type="Proteomes" id="UP001058974"/>
    </source>
</evidence>
<gene>
    <name evidence="9" type="ORF">KIW84_041801</name>
</gene>
<accession>A0A9D4X9A4</accession>
<dbReference type="Pfam" id="PF00892">
    <property type="entry name" value="EamA"/>
    <property type="match status" value="2"/>
</dbReference>
<feature type="domain" description="EamA" evidence="8">
    <location>
        <begin position="72"/>
        <end position="200"/>
    </location>
</feature>
<feature type="transmembrane region" description="Helical" evidence="6">
    <location>
        <begin position="50"/>
        <end position="68"/>
    </location>
</feature>
<dbReference type="Proteomes" id="UP001058974">
    <property type="component" value="Chromosome 4"/>
</dbReference>
<keyword evidence="4 6" id="KW-1133">Transmembrane helix</keyword>
<dbReference type="InterPro" id="IPR030184">
    <property type="entry name" value="WAT1-related"/>
</dbReference>
<evidence type="ECO:0000256" key="4">
    <source>
        <dbReference type="ARBA" id="ARBA00022989"/>
    </source>
</evidence>
<feature type="transmembrane region" description="Helical" evidence="6">
    <location>
        <begin position="88"/>
        <end position="109"/>
    </location>
</feature>
<feature type="region of interest" description="Disordered" evidence="7">
    <location>
        <begin position="383"/>
        <end position="402"/>
    </location>
</feature>